<evidence type="ECO:0000259" key="2">
    <source>
        <dbReference type="Pfam" id="PF00270"/>
    </source>
</evidence>
<accession>A0A3P7ZLP2</accession>
<dbReference type="AlphaFoldDB" id="A0A3P7ZLP2"/>
<dbReference type="Proteomes" id="UP000050761">
    <property type="component" value="Unassembled WGS sequence"/>
</dbReference>
<dbReference type="GO" id="GO:0005524">
    <property type="term" value="F:ATP binding"/>
    <property type="evidence" value="ECO:0007669"/>
    <property type="project" value="InterPro"/>
</dbReference>
<dbReference type="InterPro" id="IPR011545">
    <property type="entry name" value="DEAD/DEAH_box_helicase_dom"/>
</dbReference>
<reference evidence="3 4" key="1">
    <citation type="submission" date="2018-11" db="EMBL/GenBank/DDBJ databases">
        <authorList>
            <consortium name="Pathogen Informatics"/>
        </authorList>
    </citation>
    <scope>NUCLEOTIDE SEQUENCE [LARGE SCALE GENOMIC DNA]</scope>
</reference>
<organism evidence="3">
    <name type="scientific">Heligmosomoides polygyrus</name>
    <name type="common">Parasitic roundworm</name>
    <dbReference type="NCBI Taxonomy" id="6339"/>
    <lineage>
        <taxon>Eukaryota</taxon>
        <taxon>Metazoa</taxon>
        <taxon>Ecdysozoa</taxon>
        <taxon>Nematoda</taxon>
        <taxon>Chromadorea</taxon>
        <taxon>Rhabditida</taxon>
        <taxon>Rhabditina</taxon>
        <taxon>Rhabditomorpha</taxon>
        <taxon>Strongyloidea</taxon>
        <taxon>Heligmosomidae</taxon>
        <taxon>Heligmosomoides</taxon>
    </lineage>
</organism>
<dbReference type="WBParaSite" id="HPBE_0001472101-mRNA-1">
    <property type="protein sequence ID" value="HPBE_0001472101-mRNA-1"/>
    <property type="gene ID" value="HPBE_0001472101"/>
</dbReference>
<keyword evidence="4" id="KW-1185">Reference proteome</keyword>
<feature type="region of interest" description="Disordered" evidence="1">
    <location>
        <begin position="375"/>
        <end position="401"/>
    </location>
</feature>
<evidence type="ECO:0000313" key="5">
    <source>
        <dbReference type="WBParaSite" id="HPBE_0001472101-mRNA-1"/>
    </source>
</evidence>
<dbReference type="Pfam" id="PF00270">
    <property type="entry name" value="DEAD"/>
    <property type="match status" value="1"/>
</dbReference>
<evidence type="ECO:0000313" key="3">
    <source>
        <dbReference type="EMBL" id="VDP00571.1"/>
    </source>
</evidence>
<dbReference type="InterPro" id="IPR027417">
    <property type="entry name" value="P-loop_NTPase"/>
</dbReference>
<protein>
    <submittedName>
        <fullName evidence="5">Helicase ATP-binding domain-containing protein</fullName>
    </submittedName>
</protein>
<name>A0A3P7ZLP2_HELPZ</name>
<gene>
    <name evidence="3" type="ORF">HPBE_LOCUS14722</name>
</gene>
<dbReference type="GO" id="GO:0003676">
    <property type="term" value="F:nucleic acid binding"/>
    <property type="evidence" value="ECO:0007669"/>
    <property type="project" value="InterPro"/>
</dbReference>
<proteinExistence type="predicted"/>
<dbReference type="SUPFAM" id="SSF52540">
    <property type="entry name" value="P-loop containing nucleoside triphosphate hydrolases"/>
    <property type="match status" value="1"/>
</dbReference>
<evidence type="ECO:0000256" key="1">
    <source>
        <dbReference type="SAM" id="MobiDB-lite"/>
    </source>
</evidence>
<sequence length="401" mass="45203">MGLKRAYIIILPRPYRRIVRVARKKVVTESDREDETPCAKPLDVRGKYLPMNFKPQTNLDFLQNNVARNLQVDSKHYIHTLRQIQQYMIPLVLNEFPFVVAGPAGAGKTTGYLLPLVNKLVELKEIELSLERVKFIVVEEFHYCTKNSEYKKELTVLKDLLKKHEVQPTCFFISMLTSREKMFDIGFMTSLARTKVTRLAAPSLVDDVSVGVLPCSSIKDHCGWLIRLIAGEGVVARKTVVLVNHPQRAHYVALLLTYLGVSATFLTKDDTLLAAEDAVRQWRTEECRVLAADYDSLPDLDYGFVETCVLFELPDSDFCSFHKRILSLSAKLSYKRRVFILINKELDSTAASCVVGFLEHLKQPIPQFLVDLADSAGEPDQESGSSASSEDDGVQQGAVPY</sequence>
<dbReference type="OrthoDB" id="5805452at2759"/>
<feature type="domain" description="DEAD/DEAH-box helicase" evidence="2">
    <location>
        <begin position="83"/>
        <end position="122"/>
    </location>
</feature>
<evidence type="ECO:0000313" key="4">
    <source>
        <dbReference type="Proteomes" id="UP000050761"/>
    </source>
</evidence>
<reference evidence="5" key="2">
    <citation type="submission" date="2019-09" db="UniProtKB">
        <authorList>
            <consortium name="WormBaseParasite"/>
        </authorList>
    </citation>
    <scope>IDENTIFICATION</scope>
</reference>
<dbReference type="EMBL" id="UZAH01028499">
    <property type="protein sequence ID" value="VDP00571.1"/>
    <property type="molecule type" value="Genomic_DNA"/>
</dbReference>
<dbReference type="Gene3D" id="3.40.50.300">
    <property type="entry name" value="P-loop containing nucleotide triphosphate hydrolases"/>
    <property type="match status" value="1"/>
</dbReference>